<dbReference type="EMBL" id="AATS01000003">
    <property type="protein sequence ID" value="EAU55458.1"/>
    <property type="molecule type" value="Genomic_DNA"/>
</dbReference>
<dbReference type="eggNOG" id="COG3137">
    <property type="taxonomic scope" value="Bacteria"/>
</dbReference>
<dbReference type="InParanoid" id="Q0F0T3"/>
<proteinExistence type="predicted"/>
<keyword evidence="3" id="KW-1185">Reference proteome</keyword>
<keyword evidence="1" id="KW-0732">Signal</keyword>
<name>Q0F0T3_9PROT</name>
<evidence type="ECO:0000313" key="3">
    <source>
        <dbReference type="Proteomes" id="UP000005297"/>
    </source>
</evidence>
<dbReference type="Pfam" id="PF04338">
    <property type="entry name" value="DUF481"/>
    <property type="match status" value="1"/>
</dbReference>
<sequence>MKFIFTLLMICSLAMPALAADVQPTDEWKNSSEIGALQTSGNTRTLTLNAKTRMSHEGRHLRDTFEASAHAATDRNTTTAEKYTASLQEDWKITDRDYLLLRIGFITDRFSGFRRRTSETIGYGRDLIKSDAFEWNMELGGGLRQSKLTNNTSNNESIVRGSTRAQWQIADSATLIQKLSTEGGKSGWASKSVTALQQKINSHLASKISLTLEHNSKVPTGRKKLDIETAITLVVNY</sequence>
<dbReference type="OrthoDB" id="5292716at2"/>
<organism evidence="2 3">
    <name type="scientific">Mariprofundus ferrooxydans PV-1</name>
    <dbReference type="NCBI Taxonomy" id="314345"/>
    <lineage>
        <taxon>Bacteria</taxon>
        <taxon>Pseudomonadati</taxon>
        <taxon>Pseudomonadota</taxon>
        <taxon>Candidatius Mariprofundia</taxon>
        <taxon>Mariprofundales</taxon>
        <taxon>Mariprofundaceae</taxon>
        <taxon>Mariprofundus</taxon>
    </lineage>
</organism>
<accession>Q0F0T3</accession>
<evidence type="ECO:0000256" key="1">
    <source>
        <dbReference type="SAM" id="SignalP"/>
    </source>
</evidence>
<evidence type="ECO:0000313" key="2">
    <source>
        <dbReference type="EMBL" id="EAU55458.1"/>
    </source>
</evidence>
<dbReference type="STRING" id="314344.AL013_06575"/>
<reference evidence="2 3" key="1">
    <citation type="submission" date="2006-09" db="EMBL/GenBank/DDBJ databases">
        <authorList>
            <person name="Emerson D."/>
            <person name="Ferriera S."/>
            <person name="Johnson J."/>
            <person name="Kravitz S."/>
            <person name="Halpern A."/>
            <person name="Remington K."/>
            <person name="Beeson K."/>
            <person name="Tran B."/>
            <person name="Rogers Y.-H."/>
            <person name="Friedman R."/>
            <person name="Venter J.C."/>
        </authorList>
    </citation>
    <scope>NUCLEOTIDE SEQUENCE [LARGE SCALE GENOMIC DNA]</scope>
    <source>
        <strain evidence="2 3">PV-1</strain>
    </source>
</reference>
<dbReference type="RefSeq" id="WP_009849921.1">
    <property type="nucleotide sequence ID" value="NZ_DS022294.1"/>
</dbReference>
<dbReference type="AlphaFoldDB" id="Q0F0T3"/>
<feature type="signal peptide" evidence="1">
    <location>
        <begin position="1"/>
        <end position="19"/>
    </location>
</feature>
<feature type="chain" id="PRO_5004171395" evidence="1">
    <location>
        <begin position="20"/>
        <end position="237"/>
    </location>
</feature>
<gene>
    <name evidence="2" type="ORF">SPV1_12016</name>
</gene>
<dbReference type="HOGENOM" id="CLU_058997_5_1_0"/>
<dbReference type="FunCoup" id="Q0F0T3">
    <property type="interactions" value="12"/>
</dbReference>
<dbReference type="Proteomes" id="UP000005297">
    <property type="component" value="Unassembled WGS sequence"/>
</dbReference>
<comment type="caution">
    <text evidence="2">The sequence shown here is derived from an EMBL/GenBank/DDBJ whole genome shotgun (WGS) entry which is preliminary data.</text>
</comment>
<dbReference type="InterPro" id="IPR007433">
    <property type="entry name" value="DUF481"/>
</dbReference>
<protein>
    <submittedName>
        <fullName evidence="2">Putative outer membrane protein</fullName>
    </submittedName>
</protein>